<dbReference type="Proteomes" id="UP000324897">
    <property type="component" value="Unassembled WGS sequence"/>
</dbReference>
<accession>A0A5J9SCE6</accession>
<protein>
    <submittedName>
        <fullName evidence="2">Uncharacterized protein</fullName>
    </submittedName>
</protein>
<feature type="compositionally biased region" description="Basic residues" evidence="1">
    <location>
        <begin position="221"/>
        <end position="231"/>
    </location>
</feature>
<dbReference type="EMBL" id="RWGY01001114">
    <property type="protein sequence ID" value="TVT96914.1"/>
    <property type="molecule type" value="Genomic_DNA"/>
</dbReference>
<feature type="region of interest" description="Disordered" evidence="1">
    <location>
        <begin position="205"/>
        <end position="231"/>
    </location>
</feature>
<evidence type="ECO:0000313" key="2">
    <source>
        <dbReference type="EMBL" id="TVT96914.1"/>
    </source>
</evidence>
<feature type="non-terminal residue" evidence="2">
    <location>
        <position position="1"/>
    </location>
</feature>
<keyword evidence="3" id="KW-1185">Reference proteome</keyword>
<comment type="caution">
    <text evidence="2">The sequence shown here is derived from an EMBL/GenBank/DDBJ whole genome shotgun (WGS) entry which is preliminary data.</text>
</comment>
<organism evidence="2 3">
    <name type="scientific">Eragrostis curvula</name>
    <name type="common">weeping love grass</name>
    <dbReference type="NCBI Taxonomy" id="38414"/>
    <lineage>
        <taxon>Eukaryota</taxon>
        <taxon>Viridiplantae</taxon>
        <taxon>Streptophyta</taxon>
        <taxon>Embryophyta</taxon>
        <taxon>Tracheophyta</taxon>
        <taxon>Spermatophyta</taxon>
        <taxon>Magnoliopsida</taxon>
        <taxon>Liliopsida</taxon>
        <taxon>Poales</taxon>
        <taxon>Poaceae</taxon>
        <taxon>PACMAD clade</taxon>
        <taxon>Chloridoideae</taxon>
        <taxon>Eragrostideae</taxon>
        <taxon>Eragrostidinae</taxon>
        <taxon>Eragrostis</taxon>
    </lineage>
</organism>
<reference evidence="2 3" key="1">
    <citation type="journal article" date="2019" name="Sci. Rep.">
        <title>A high-quality genome of Eragrostis curvula grass provides insights into Poaceae evolution and supports new strategies to enhance forage quality.</title>
        <authorList>
            <person name="Carballo J."/>
            <person name="Santos B.A.C.M."/>
            <person name="Zappacosta D."/>
            <person name="Garbus I."/>
            <person name="Selva J.P."/>
            <person name="Gallo C.A."/>
            <person name="Diaz A."/>
            <person name="Albertini E."/>
            <person name="Caccamo M."/>
            <person name="Echenique V."/>
        </authorList>
    </citation>
    <scope>NUCLEOTIDE SEQUENCE [LARGE SCALE GENOMIC DNA]</scope>
    <source>
        <strain evidence="3">cv. Victoria</strain>
        <tissue evidence="2">Leaf</tissue>
    </source>
</reference>
<dbReference type="OrthoDB" id="653813at2759"/>
<evidence type="ECO:0000313" key="3">
    <source>
        <dbReference type="Proteomes" id="UP000324897"/>
    </source>
</evidence>
<feature type="compositionally biased region" description="Basic and acidic residues" evidence="1">
    <location>
        <begin position="205"/>
        <end position="220"/>
    </location>
</feature>
<dbReference type="Gramene" id="TVT96914">
    <property type="protein sequence ID" value="TVT96914"/>
    <property type="gene ID" value="EJB05_57880"/>
</dbReference>
<sequence>MEHLTQFNWSKVGEYLSTICGKDANINLELMSLSEYLESETVRYDDLLWQAGIWKAIEKMSFVREIYWLMDMQRGRKKQVKLINTEKAQTLNNIKRPLQIVSGLQKFEEKTLKEESLFDSVIHLRDYLLGHYGQSYQFYKGNKDDIGTDKVTGEKFLQKTKGDYMIKLIKEIRALKWIPESPMLRDKNNYMQLFYEMKKKEKEKEEMEKAKAEAKEEIKKGKEKSKRSLKK</sequence>
<name>A0A5J9SCE6_9POAL</name>
<gene>
    <name evidence="2" type="ORF">EJB05_57880</name>
</gene>
<proteinExistence type="predicted"/>
<dbReference type="AlphaFoldDB" id="A0A5J9SCE6"/>
<evidence type="ECO:0000256" key="1">
    <source>
        <dbReference type="SAM" id="MobiDB-lite"/>
    </source>
</evidence>